<feature type="compositionally biased region" description="Acidic residues" evidence="1">
    <location>
        <begin position="312"/>
        <end position="331"/>
    </location>
</feature>
<dbReference type="AlphaFoldDB" id="A0AAD6D4E4"/>
<evidence type="ECO:0000313" key="3">
    <source>
        <dbReference type="Proteomes" id="UP001220324"/>
    </source>
</evidence>
<keyword evidence="3" id="KW-1185">Reference proteome</keyword>
<reference evidence="2 3" key="1">
    <citation type="journal article" date="2023" name="IMA Fungus">
        <title>Comparative genomic study of the Penicillium genus elucidates a diverse pangenome and 15 lateral gene transfer events.</title>
        <authorList>
            <person name="Petersen C."/>
            <person name="Sorensen T."/>
            <person name="Nielsen M.R."/>
            <person name="Sondergaard T.E."/>
            <person name="Sorensen J.L."/>
            <person name="Fitzpatrick D.A."/>
            <person name="Frisvad J.C."/>
            <person name="Nielsen K.L."/>
        </authorList>
    </citation>
    <scope>NUCLEOTIDE SEQUENCE [LARGE SCALE GENOMIC DNA]</scope>
    <source>
        <strain evidence="2 3">IBT 35679</strain>
    </source>
</reference>
<sequence length="331" mass="36606">MPDYDLHKQYAKCMIKRSEGHALYRNVSAEKLKPGTCGYFDNDGDWQVILQTTNAEELQKHGLSPLGEVRTFTDDGEEYWSGPITSEGVKGERVNLEIQAADGTTAVIVGGKLEFSSSQHSSAILIADGVVEHNQAAPATNLRKWGSAQAQALIDISGDHEIIKEKGFWIVTKTYCAKRCSISLLSSKESKSSYSVNAQAYGVRLRPTVEWWNSQKDDDWRDLSNPNGLVMFMCGIWWRPRFLSKKLRAVLHKRNQESLAGHTGPLPIEVAIQSSSSVDPDYYQLTPAAVGKDRDNSLNLPQAKGSPYGDGDATDSDLDEADDFESDVDDD</sequence>
<evidence type="ECO:0000256" key="1">
    <source>
        <dbReference type="SAM" id="MobiDB-lite"/>
    </source>
</evidence>
<evidence type="ECO:0000313" key="2">
    <source>
        <dbReference type="EMBL" id="KAJ5552383.1"/>
    </source>
</evidence>
<protein>
    <submittedName>
        <fullName evidence="2">Uncharacterized protein</fullName>
    </submittedName>
</protein>
<dbReference type="EMBL" id="JAQIZZ010000002">
    <property type="protein sequence ID" value="KAJ5552383.1"/>
    <property type="molecule type" value="Genomic_DNA"/>
</dbReference>
<gene>
    <name evidence="2" type="ORF">N7494_001761</name>
</gene>
<accession>A0AAD6D4E4</accession>
<comment type="caution">
    <text evidence="2">The sequence shown here is derived from an EMBL/GenBank/DDBJ whole genome shotgun (WGS) entry which is preliminary data.</text>
</comment>
<feature type="region of interest" description="Disordered" evidence="1">
    <location>
        <begin position="288"/>
        <end position="331"/>
    </location>
</feature>
<organism evidence="2 3">
    <name type="scientific">Penicillium frequentans</name>
    <dbReference type="NCBI Taxonomy" id="3151616"/>
    <lineage>
        <taxon>Eukaryota</taxon>
        <taxon>Fungi</taxon>
        <taxon>Dikarya</taxon>
        <taxon>Ascomycota</taxon>
        <taxon>Pezizomycotina</taxon>
        <taxon>Eurotiomycetes</taxon>
        <taxon>Eurotiomycetidae</taxon>
        <taxon>Eurotiales</taxon>
        <taxon>Aspergillaceae</taxon>
        <taxon>Penicillium</taxon>
    </lineage>
</organism>
<name>A0AAD6D4E4_9EURO</name>
<proteinExistence type="predicted"/>
<dbReference type="Proteomes" id="UP001220324">
    <property type="component" value="Unassembled WGS sequence"/>
</dbReference>